<name>A0A8H7W3K8_9HELO</name>
<comment type="caution">
    <text evidence="2">The sequence shown here is derived from an EMBL/GenBank/DDBJ whole genome shotgun (WGS) entry which is preliminary data.</text>
</comment>
<feature type="region of interest" description="Disordered" evidence="1">
    <location>
        <begin position="1"/>
        <end position="22"/>
    </location>
</feature>
<sequence>MEEEDDDEEEVFEWSEGFPMANSSGYDGSCGLSNSKKFGASPLSSATTSHEKQLANQETEGAGFHIKEVLPLISESPA</sequence>
<keyword evidence="3" id="KW-1185">Reference proteome</keyword>
<dbReference type="Proteomes" id="UP000664132">
    <property type="component" value="Unassembled WGS sequence"/>
</dbReference>
<evidence type="ECO:0000313" key="2">
    <source>
        <dbReference type="EMBL" id="KAG4415915.1"/>
    </source>
</evidence>
<evidence type="ECO:0000256" key="1">
    <source>
        <dbReference type="SAM" id="MobiDB-lite"/>
    </source>
</evidence>
<evidence type="ECO:0000313" key="3">
    <source>
        <dbReference type="Proteomes" id="UP000664132"/>
    </source>
</evidence>
<feature type="compositionally biased region" description="Polar residues" evidence="1">
    <location>
        <begin position="37"/>
        <end position="59"/>
    </location>
</feature>
<gene>
    <name evidence="2" type="ORF">IFR04_010933</name>
</gene>
<dbReference type="AlphaFoldDB" id="A0A8H7W3K8"/>
<dbReference type="EMBL" id="JAFJYH010000203">
    <property type="protein sequence ID" value="KAG4415915.1"/>
    <property type="molecule type" value="Genomic_DNA"/>
</dbReference>
<protein>
    <submittedName>
        <fullName evidence="2">Uncharacterized protein</fullName>
    </submittedName>
</protein>
<feature type="compositionally biased region" description="Acidic residues" evidence="1">
    <location>
        <begin position="1"/>
        <end position="13"/>
    </location>
</feature>
<accession>A0A8H7W3K8</accession>
<proteinExistence type="predicted"/>
<organism evidence="2 3">
    <name type="scientific">Cadophora malorum</name>
    <dbReference type="NCBI Taxonomy" id="108018"/>
    <lineage>
        <taxon>Eukaryota</taxon>
        <taxon>Fungi</taxon>
        <taxon>Dikarya</taxon>
        <taxon>Ascomycota</taxon>
        <taxon>Pezizomycotina</taxon>
        <taxon>Leotiomycetes</taxon>
        <taxon>Helotiales</taxon>
        <taxon>Ploettnerulaceae</taxon>
        <taxon>Cadophora</taxon>
    </lineage>
</organism>
<reference evidence="2" key="1">
    <citation type="submission" date="2021-02" db="EMBL/GenBank/DDBJ databases">
        <title>Genome sequence Cadophora malorum strain M34.</title>
        <authorList>
            <person name="Stefanovic E."/>
            <person name="Vu D."/>
            <person name="Scully C."/>
            <person name="Dijksterhuis J."/>
            <person name="Roader J."/>
            <person name="Houbraken J."/>
        </authorList>
    </citation>
    <scope>NUCLEOTIDE SEQUENCE</scope>
    <source>
        <strain evidence="2">M34</strain>
    </source>
</reference>
<feature type="region of interest" description="Disordered" evidence="1">
    <location>
        <begin position="37"/>
        <end position="78"/>
    </location>
</feature>